<name>A0A4R2TXJ0_9FIRM</name>
<dbReference type="EMBL" id="SLYC01000016">
    <property type="protein sequence ID" value="TCQ02379.1"/>
    <property type="molecule type" value="Genomic_DNA"/>
</dbReference>
<evidence type="ECO:0000313" key="5">
    <source>
        <dbReference type="EMBL" id="TCQ02379.1"/>
    </source>
</evidence>
<dbReference type="GO" id="GO:0009847">
    <property type="term" value="P:spore germination"/>
    <property type="evidence" value="ECO:0007669"/>
    <property type="project" value="InterPro"/>
</dbReference>
<feature type="transmembrane region" description="Helical" evidence="4">
    <location>
        <begin position="439"/>
        <end position="463"/>
    </location>
</feature>
<keyword evidence="4" id="KW-0812">Transmembrane</keyword>
<keyword evidence="4" id="KW-1133">Transmembrane helix</keyword>
<keyword evidence="6" id="KW-1185">Reference proteome</keyword>
<dbReference type="PANTHER" id="PTHR22550">
    <property type="entry name" value="SPORE GERMINATION PROTEIN"/>
    <property type="match status" value="1"/>
</dbReference>
<dbReference type="PIRSF" id="PIRSF005690">
    <property type="entry name" value="GerBA"/>
    <property type="match status" value="1"/>
</dbReference>
<comment type="similarity">
    <text evidence="1">Belongs to the GerABKA family.</text>
</comment>
<reference evidence="5 6" key="1">
    <citation type="submission" date="2019-03" db="EMBL/GenBank/DDBJ databases">
        <title>Genomic Encyclopedia of Type Strains, Phase IV (KMG-IV): sequencing the most valuable type-strain genomes for metagenomic binning, comparative biology and taxonomic classification.</title>
        <authorList>
            <person name="Goeker M."/>
        </authorList>
    </citation>
    <scope>NUCLEOTIDE SEQUENCE [LARGE SCALE GENOMIC DNA]</scope>
    <source>
        <strain evidence="5 6">DSM 100013</strain>
    </source>
</reference>
<sequence>MSLWENLFGKKTSGEPAPGPETKLEKDIDKNLEMFKETLVDCDDVIYREASVGKKGDFKVALIYVDGMANRDLLNRDVLKNLMISSRIAEPDERTIKNKVHELIFEQNITTTEIKELETLEQCITNILSGETILLLDKSDKPLVIASRGFVTRGVSEPSTEAVVRGPRDGFVETARMNTALIRRRIRDPKLKIKVRQIGRRSKTDVNIMYIEDLVNRRALELVEERLNTIDIDAILDSGFVEQLIEDDWKSPFPQMQNTERPDTAAAALYDGRIVIVVDNTPFILVVPTTFNALLQATEDYYERWTIASAVRILRYVAVFIALLAPSLYVALTSYHPQMIPTQLALVIGATREGVPFPAIVEALIMELTIEILREAGVRLPGPIGATIGIVGGLVIGQAAVEAGLVAPLMVITVAVTAISSFSIPSYNLAIGFRLVRFLFIFAAGFLGLYGVVLIFLLVLVHLCSLKSFGIPYMSPFVNYVDNVGDLKDTFVLFPLPGLKRRSSIAFRKNKVRLDDKRPEQFYREEDK</sequence>
<feature type="transmembrane region" description="Helical" evidence="4">
    <location>
        <begin position="380"/>
        <end position="401"/>
    </location>
</feature>
<evidence type="ECO:0000256" key="4">
    <source>
        <dbReference type="SAM" id="Phobius"/>
    </source>
</evidence>
<keyword evidence="2 4" id="KW-0472">Membrane</keyword>
<feature type="transmembrane region" description="Helical" evidence="4">
    <location>
        <begin position="407"/>
        <end position="427"/>
    </location>
</feature>
<feature type="region of interest" description="Disordered" evidence="3">
    <location>
        <begin position="1"/>
        <end position="23"/>
    </location>
</feature>
<evidence type="ECO:0000313" key="6">
    <source>
        <dbReference type="Proteomes" id="UP000295504"/>
    </source>
</evidence>
<dbReference type="AlphaFoldDB" id="A0A4R2TXJ0"/>
<organism evidence="5 6">
    <name type="scientific">Serpentinicella alkaliphila</name>
    <dbReference type="NCBI Taxonomy" id="1734049"/>
    <lineage>
        <taxon>Bacteria</taxon>
        <taxon>Bacillati</taxon>
        <taxon>Bacillota</taxon>
        <taxon>Clostridia</taxon>
        <taxon>Peptostreptococcales</taxon>
        <taxon>Natronincolaceae</taxon>
        <taxon>Serpentinicella</taxon>
    </lineage>
</organism>
<evidence type="ECO:0000256" key="3">
    <source>
        <dbReference type="SAM" id="MobiDB-lite"/>
    </source>
</evidence>
<dbReference type="RefSeq" id="WP_132848436.1">
    <property type="nucleotide sequence ID" value="NZ_CP058648.1"/>
</dbReference>
<dbReference type="Proteomes" id="UP000295504">
    <property type="component" value="Unassembled WGS sequence"/>
</dbReference>
<evidence type="ECO:0000256" key="2">
    <source>
        <dbReference type="ARBA" id="ARBA00023136"/>
    </source>
</evidence>
<dbReference type="InterPro" id="IPR004995">
    <property type="entry name" value="Spore_Ger"/>
</dbReference>
<dbReference type="GO" id="GO:0016020">
    <property type="term" value="C:membrane"/>
    <property type="evidence" value="ECO:0007669"/>
    <property type="project" value="InterPro"/>
</dbReference>
<gene>
    <name evidence="5" type="ORF">EDD79_101625</name>
</gene>
<dbReference type="InterPro" id="IPR050768">
    <property type="entry name" value="UPF0353/GerABKA_families"/>
</dbReference>
<protein>
    <submittedName>
        <fullName evidence="5">Spore germination protein</fullName>
    </submittedName>
</protein>
<accession>A0A4R2TXJ0</accession>
<proteinExistence type="inferred from homology"/>
<comment type="caution">
    <text evidence="5">The sequence shown here is derived from an EMBL/GenBank/DDBJ whole genome shotgun (WGS) entry which is preliminary data.</text>
</comment>
<dbReference type="Pfam" id="PF03323">
    <property type="entry name" value="GerA"/>
    <property type="match status" value="1"/>
</dbReference>
<dbReference type="PANTHER" id="PTHR22550:SF5">
    <property type="entry name" value="LEUCINE ZIPPER PROTEIN 4"/>
    <property type="match status" value="1"/>
</dbReference>
<feature type="transmembrane region" description="Helical" evidence="4">
    <location>
        <begin position="313"/>
        <end position="335"/>
    </location>
</feature>
<dbReference type="OrthoDB" id="9772630at2"/>
<evidence type="ECO:0000256" key="1">
    <source>
        <dbReference type="ARBA" id="ARBA00005278"/>
    </source>
</evidence>